<evidence type="ECO:0000256" key="4">
    <source>
        <dbReference type="ARBA" id="ARBA00023163"/>
    </source>
</evidence>
<dbReference type="PRINTS" id="PR01590">
    <property type="entry name" value="HTHFIS"/>
</dbReference>
<dbReference type="CDD" id="cd00009">
    <property type="entry name" value="AAA"/>
    <property type="match status" value="1"/>
</dbReference>
<dbReference type="GO" id="GO:0043565">
    <property type="term" value="F:sequence-specific DNA binding"/>
    <property type="evidence" value="ECO:0007669"/>
    <property type="project" value="InterPro"/>
</dbReference>
<dbReference type="CDD" id="cd00130">
    <property type="entry name" value="PAS"/>
    <property type="match status" value="1"/>
</dbReference>
<proteinExistence type="predicted"/>
<sequence length="584" mass="66936">MYMFLFPRRTLVKDIMSKNMIVLKEDDILEKAINLMLENNLKDVFIQNENKDLVGLISLTDISKLNIEMLDKKSKVSNFMTKELIVVNKYDNILKCRDTMLEHKIGRLPVVEDKKIIGVVRDEQIRDYFYMKIEEIGEKLNHVINSIHEALTVIDENGKVVIWNKNAEKLYGVKREEIIGKDMDIFFPNAIMLEVLKTCKPIENIYHSPRKDTYVVVSAKPIYLNNKLVGVVSTDKDITDVKNLTMQLDKANSSVKFLQEEVKKLSKGNFDEIIGKSEKLIKVIDVARQVAKTSASIFIQGESGTGKEIFARAIHKHSEKEGLFVPVNCSAIPSELFESEFFGYEAGAFTGASKKGKMGIFELANNGTVFLDEIADLPMYMQAKLLRVLQEGEVRKVGSEKTIKINVRVISATNKDLKKMVENGEFREDLYYRLNVVQIDLPPLRERKGDIGILVTEFLKDLSAKNNKQIYKIDNEVVDILQKYEWKGNIRELKNTIEHMVVLCTEGVITKDLIPNYILENIENKSIKEEYPLDLNEAVKKIEIYNINKALELANGNKAKAAKLLNIPRSTLYYKMELYKIKCQ</sequence>
<dbReference type="Gene3D" id="1.10.10.60">
    <property type="entry name" value="Homeodomain-like"/>
    <property type="match status" value="1"/>
</dbReference>
<name>A0A150FRS8_CLOPD</name>
<keyword evidence="5" id="KW-0129">CBS domain</keyword>
<dbReference type="InterPro" id="IPR003593">
    <property type="entry name" value="AAA+_ATPase"/>
</dbReference>
<dbReference type="InterPro" id="IPR000644">
    <property type="entry name" value="CBS_dom"/>
</dbReference>
<dbReference type="PATRIC" id="fig|1121328.3.peg.1376"/>
<dbReference type="SUPFAM" id="SSF54631">
    <property type="entry name" value="CBS-domain pair"/>
    <property type="match status" value="1"/>
</dbReference>
<evidence type="ECO:0000256" key="1">
    <source>
        <dbReference type="ARBA" id="ARBA00022741"/>
    </source>
</evidence>
<dbReference type="InterPro" id="IPR035965">
    <property type="entry name" value="PAS-like_dom_sf"/>
</dbReference>
<feature type="domain" description="CBS" evidence="9">
    <location>
        <begin position="80"/>
        <end position="135"/>
    </location>
</feature>
<dbReference type="Gene3D" id="3.40.50.300">
    <property type="entry name" value="P-loop containing nucleotide triphosphate hydrolases"/>
    <property type="match status" value="1"/>
</dbReference>
<dbReference type="InterPro" id="IPR002078">
    <property type="entry name" value="Sigma_54_int"/>
</dbReference>
<dbReference type="Proteomes" id="UP000092605">
    <property type="component" value="Unassembled WGS sequence"/>
</dbReference>
<dbReference type="InterPro" id="IPR025943">
    <property type="entry name" value="Sigma_54_int_dom_ATP-bd_2"/>
</dbReference>
<dbReference type="PANTHER" id="PTHR32071">
    <property type="entry name" value="TRANSCRIPTIONAL REGULATORY PROTEIN"/>
    <property type="match status" value="1"/>
</dbReference>
<dbReference type="GO" id="GO:0006355">
    <property type="term" value="P:regulation of DNA-templated transcription"/>
    <property type="evidence" value="ECO:0007669"/>
    <property type="project" value="InterPro"/>
</dbReference>
<dbReference type="Gene3D" id="3.30.450.20">
    <property type="entry name" value="PAS domain"/>
    <property type="match status" value="1"/>
</dbReference>
<dbReference type="SUPFAM" id="SSF46689">
    <property type="entry name" value="Homeodomain-like"/>
    <property type="match status" value="1"/>
</dbReference>
<dbReference type="SMART" id="SM00382">
    <property type="entry name" value="AAA"/>
    <property type="match status" value="1"/>
</dbReference>
<dbReference type="Pfam" id="PF25601">
    <property type="entry name" value="AAA_lid_14"/>
    <property type="match status" value="1"/>
</dbReference>
<dbReference type="SMART" id="SM00116">
    <property type="entry name" value="CBS"/>
    <property type="match status" value="2"/>
</dbReference>
<dbReference type="Proteomes" id="UP000323392">
    <property type="component" value="Unassembled WGS sequence"/>
</dbReference>
<gene>
    <name evidence="10" type="ORF">JWYL7_1367</name>
    <name evidence="11" type="ORF">SAMN05661008_00154</name>
</gene>
<dbReference type="EMBL" id="FRBG01000001">
    <property type="protein sequence ID" value="SHK39324.1"/>
    <property type="molecule type" value="Genomic_DNA"/>
</dbReference>
<dbReference type="PROSITE" id="PS51371">
    <property type="entry name" value="CBS"/>
    <property type="match status" value="2"/>
</dbReference>
<keyword evidence="13" id="KW-1185">Reference proteome</keyword>
<protein>
    <submittedName>
        <fullName evidence="11">PAS domain S-box-containing protein</fullName>
    </submittedName>
    <submittedName>
        <fullName evidence="10">PAS modulated sigma54 specific transcriptional regulator, Fis family</fullName>
    </submittedName>
</protein>
<feature type="domain" description="Sigma-54 factor interaction" evidence="7">
    <location>
        <begin position="273"/>
        <end position="502"/>
    </location>
</feature>
<dbReference type="GO" id="GO:0005524">
    <property type="term" value="F:ATP binding"/>
    <property type="evidence" value="ECO:0007669"/>
    <property type="project" value="UniProtKB-KW"/>
</dbReference>
<dbReference type="SUPFAM" id="SSF52540">
    <property type="entry name" value="P-loop containing nucleoside triphosphate hydrolases"/>
    <property type="match status" value="1"/>
</dbReference>
<dbReference type="Pfam" id="PF02954">
    <property type="entry name" value="HTH_8"/>
    <property type="match status" value="1"/>
</dbReference>
<dbReference type="PROSITE" id="PS00675">
    <property type="entry name" value="SIGMA54_INTERACT_1"/>
    <property type="match status" value="1"/>
</dbReference>
<evidence type="ECO:0000259" key="9">
    <source>
        <dbReference type="PROSITE" id="PS51371"/>
    </source>
</evidence>
<dbReference type="Pfam" id="PF00571">
    <property type="entry name" value="CBS"/>
    <property type="match status" value="2"/>
</dbReference>
<accession>A0A150FRS8</accession>
<dbReference type="PANTHER" id="PTHR32071:SF57">
    <property type="entry name" value="C4-DICARBOXYLATE TRANSPORT TRANSCRIPTIONAL REGULATORY PROTEIN DCTD"/>
    <property type="match status" value="1"/>
</dbReference>
<dbReference type="PROSITE" id="PS50112">
    <property type="entry name" value="PAS"/>
    <property type="match status" value="1"/>
</dbReference>
<comment type="caution">
    <text evidence="10">The sequence shown here is derived from an EMBL/GenBank/DDBJ whole genome shotgun (WGS) entry which is preliminary data.</text>
</comment>
<feature type="domain" description="PAS" evidence="8">
    <location>
        <begin position="136"/>
        <end position="189"/>
    </location>
</feature>
<dbReference type="SUPFAM" id="SSF55785">
    <property type="entry name" value="PYP-like sensor domain (PAS domain)"/>
    <property type="match status" value="1"/>
</dbReference>
<dbReference type="AlphaFoldDB" id="A0A150FRS8"/>
<dbReference type="Gene3D" id="3.10.580.10">
    <property type="entry name" value="CBS-domain"/>
    <property type="match status" value="2"/>
</dbReference>
<dbReference type="InterPro" id="IPR009057">
    <property type="entry name" value="Homeodomain-like_sf"/>
</dbReference>
<dbReference type="SMART" id="SM00091">
    <property type="entry name" value="PAS"/>
    <property type="match status" value="1"/>
</dbReference>
<dbReference type="InterPro" id="IPR027417">
    <property type="entry name" value="P-loop_NTPase"/>
</dbReference>
<feature type="domain" description="CBS" evidence="9">
    <location>
        <begin position="16"/>
        <end position="72"/>
    </location>
</feature>
<evidence type="ECO:0000313" key="10">
    <source>
        <dbReference type="EMBL" id="KXZ40292.1"/>
    </source>
</evidence>
<dbReference type="Pfam" id="PF13426">
    <property type="entry name" value="PAS_9"/>
    <property type="match status" value="1"/>
</dbReference>
<dbReference type="EMBL" id="LSFY01000001">
    <property type="protein sequence ID" value="KXZ40292.1"/>
    <property type="molecule type" value="Genomic_DNA"/>
</dbReference>
<keyword evidence="3" id="KW-0805">Transcription regulation</keyword>
<dbReference type="InterPro" id="IPR046342">
    <property type="entry name" value="CBS_dom_sf"/>
</dbReference>
<dbReference type="NCBIfam" id="NF041552">
    <property type="entry name" value="TF_PrdR"/>
    <property type="match status" value="1"/>
</dbReference>
<evidence type="ECO:0000259" key="7">
    <source>
        <dbReference type="PROSITE" id="PS50045"/>
    </source>
</evidence>
<keyword evidence="2" id="KW-0067">ATP-binding</keyword>
<dbReference type="STRING" id="1121328.JWYL7_1367"/>
<dbReference type="PROSITE" id="PS50045">
    <property type="entry name" value="SIGMA54_INTERACT_4"/>
    <property type="match status" value="1"/>
</dbReference>
<reference evidence="11 13" key="2">
    <citation type="submission" date="2016-11" db="EMBL/GenBank/DDBJ databases">
        <authorList>
            <person name="Varghese N."/>
            <person name="Submissions S."/>
        </authorList>
    </citation>
    <scope>NUCLEOTIDE SEQUENCE [LARGE SCALE GENOMIC DNA]</scope>
    <source>
        <strain evidence="11 13">DSM 7308</strain>
    </source>
</reference>
<keyword evidence="6" id="KW-0175">Coiled coil</keyword>
<evidence type="ECO:0000256" key="6">
    <source>
        <dbReference type="SAM" id="Coils"/>
    </source>
</evidence>
<evidence type="ECO:0000313" key="12">
    <source>
        <dbReference type="Proteomes" id="UP000092605"/>
    </source>
</evidence>
<reference evidence="10 12" key="1">
    <citation type="submission" date="2016-02" db="EMBL/GenBank/DDBJ databases">
        <title>Draft genome sequence for Clostridium paradoxum JW-YL-7.</title>
        <authorList>
            <person name="Utturkar S.M."/>
            <person name="Lancaster A."/>
            <person name="Poole F.L."/>
            <person name="Adams M.W."/>
            <person name="Brown S.D."/>
        </authorList>
    </citation>
    <scope>NUCLEOTIDE SEQUENCE [LARGE SCALE GENOMIC DNA]</scope>
    <source>
        <strain evidence="10 12">JW-YL-7</strain>
    </source>
</reference>
<dbReference type="Pfam" id="PF00158">
    <property type="entry name" value="Sigma54_activat"/>
    <property type="match status" value="1"/>
</dbReference>
<dbReference type="NCBIfam" id="TIGR00229">
    <property type="entry name" value="sensory_box"/>
    <property type="match status" value="1"/>
</dbReference>
<evidence type="ECO:0000313" key="11">
    <source>
        <dbReference type="EMBL" id="SHK39324.1"/>
    </source>
</evidence>
<keyword evidence="1" id="KW-0547">Nucleotide-binding</keyword>
<dbReference type="PROSITE" id="PS00676">
    <property type="entry name" value="SIGMA54_INTERACT_2"/>
    <property type="match status" value="1"/>
</dbReference>
<keyword evidence="4" id="KW-0804">Transcription</keyword>
<dbReference type="FunFam" id="3.40.50.300:FF:000006">
    <property type="entry name" value="DNA-binding transcriptional regulator NtrC"/>
    <property type="match status" value="1"/>
</dbReference>
<evidence type="ECO:0000256" key="5">
    <source>
        <dbReference type="PROSITE-ProRule" id="PRU00703"/>
    </source>
</evidence>
<organism evidence="10 12">
    <name type="scientific">Alkalithermobacter thermoalcaliphilus JW-YL-7 = DSM 7308</name>
    <dbReference type="NCBI Taxonomy" id="1121328"/>
    <lineage>
        <taxon>Bacteria</taxon>
        <taxon>Bacillati</taxon>
        <taxon>Bacillota</taxon>
        <taxon>Clostridia</taxon>
        <taxon>Peptostreptococcales</taxon>
        <taxon>Tepidibacteraceae</taxon>
        <taxon>Alkalithermobacter</taxon>
    </lineage>
</organism>
<dbReference type="InterPro" id="IPR000014">
    <property type="entry name" value="PAS"/>
</dbReference>
<dbReference type="InterPro" id="IPR048106">
    <property type="entry name" value="PrdR-like"/>
</dbReference>
<dbReference type="InterPro" id="IPR002197">
    <property type="entry name" value="HTH_Fis"/>
</dbReference>
<evidence type="ECO:0000256" key="3">
    <source>
        <dbReference type="ARBA" id="ARBA00023015"/>
    </source>
</evidence>
<dbReference type="Gene3D" id="1.10.8.60">
    <property type="match status" value="1"/>
</dbReference>
<dbReference type="InterPro" id="IPR025662">
    <property type="entry name" value="Sigma_54_int_dom_ATP-bd_1"/>
</dbReference>
<feature type="coiled-coil region" evidence="6">
    <location>
        <begin position="241"/>
        <end position="268"/>
    </location>
</feature>
<dbReference type="InterPro" id="IPR058031">
    <property type="entry name" value="AAA_lid_NorR"/>
</dbReference>
<evidence type="ECO:0000259" key="8">
    <source>
        <dbReference type="PROSITE" id="PS50112"/>
    </source>
</evidence>
<evidence type="ECO:0000313" key="13">
    <source>
        <dbReference type="Proteomes" id="UP000323392"/>
    </source>
</evidence>
<evidence type="ECO:0000256" key="2">
    <source>
        <dbReference type="ARBA" id="ARBA00022840"/>
    </source>
</evidence>